<accession>A0A8E2DYW6</accession>
<evidence type="ECO:0000313" key="10">
    <source>
        <dbReference type="EMBL" id="OCK74202.1"/>
    </source>
</evidence>
<dbReference type="EMBL" id="KV745532">
    <property type="protein sequence ID" value="OCK74202.1"/>
    <property type="molecule type" value="Genomic_DNA"/>
</dbReference>
<name>A0A8E2DYW6_9PEZI</name>
<evidence type="ECO:0000259" key="9">
    <source>
        <dbReference type="Pfam" id="PF04695"/>
    </source>
</evidence>
<feature type="region of interest" description="Disordered" evidence="8">
    <location>
        <begin position="91"/>
        <end position="127"/>
    </location>
</feature>
<dbReference type="GO" id="GO:0005102">
    <property type="term" value="F:signaling receptor binding"/>
    <property type="evidence" value="ECO:0007669"/>
    <property type="project" value="TreeGrafter"/>
</dbReference>
<gene>
    <name evidence="10" type="ORF">K432DRAFT_430168</name>
</gene>
<evidence type="ECO:0000256" key="2">
    <source>
        <dbReference type="ARBA" id="ARBA00023010"/>
    </source>
</evidence>
<feature type="compositionally biased region" description="Low complexity" evidence="8">
    <location>
        <begin position="255"/>
        <end position="267"/>
    </location>
</feature>
<evidence type="ECO:0000256" key="1">
    <source>
        <dbReference type="ARBA" id="ARBA00005443"/>
    </source>
</evidence>
<dbReference type="GO" id="GO:0005778">
    <property type="term" value="C:peroxisomal membrane"/>
    <property type="evidence" value="ECO:0007669"/>
    <property type="project" value="UniProtKB-SubCell"/>
</dbReference>
<protein>
    <recommendedName>
        <fullName evidence="4 7">Peroxisomal membrane protein PEX14</fullName>
    </recommendedName>
    <alternativeName>
        <fullName evidence="5 7">Peroxin-14</fullName>
    </alternativeName>
</protein>
<dbReference type="InterPro" id="IPR025655">
    <property type="entry name" value="PEX14"/>
</dbReference>
<keyword evidence="11" id="KW-1185">Reference proteome</keyword>
<feature type="domain" description="Peroxisome membrane anchor protein Pex14p N-terminal" evidence="9">
    <location>
        <begin position="46"/>
        <end position="90"/>
    </location>
</feature>
<dbReference type="InterPro" id="IPR036388">
    <property type="entry name" value="WH-like_DNA-bd_sf"/>
</dbReference>
<dbReference type="InterPro" id="IPR006785">
    <property type="entry name" value="Pex14_N"/>
</dbReference>
<keyword evidence="7" id="KW-0653">Protein transport</keyword>
<feature type="compositionally biased region" description="Polar residues" evidence="8">
    <location>
        <begin position="94"/>
        <end position="105"/>
    </location>
</feature>
<proteinExistence type="inferred from homology"/>
<evidence type="ECO:0000256" key="7">
    <source>
        <dbReference type="RuleBase" id="RU367032"/>
    </source>
</evidence>
<feature type="region of interest" description="Disordered" evidence="8">
    <location>
        <begin position="232"/>
        <end position="267"/>
    </location>
</feature>
<evidence type="ECO:0000313" key="11">
    <source>
        <dbReference type="Proteomes" id="UP000250266"/>
    </source>
</evidence>
<comment type="similarity">
    <text evidence="1 7">Belongs to the peroxin-14 family.</text>
</comment>
<evidence type="ECO:0000256" key="8">
    <source>
        <dbReference type="SAM" id="MobiDB-lite"/>
    </source>
</evidence>
<sequence length="384" mass="41654">MSDKSSKPSIPSWQRPQSTTPASPPPPGPEDSTQQKEPTQVETGLERTSLLEQASNFLEDPTIRDAPRERKVAFLESKGVNMDDITKLLGAPKEQTSSLDLSNSGEKAFRKSRPTTASKPQPRDIPPIVTYPEFLTESSKPPPLVTARRILTTAYITGGLAATIYGLSKYVVTPMTNTLAEARHDFASHIQTQMDDLNNRLKNMVSTDPANTIKSTAIAKYADAVDDVSEADSDPTELYHRDFGTQTSPNFSRRPSIASSSTEASPPEENIVVTGHVTRLKILTSHIRELEATKSNDSASTNSLRTQLTDLTTYLNEMSYQNQYYGGGMGAMYGGSNYGTPKTKDGKDDQVEALKAEIRGVKGVLLSARNFPAGGGRVLGRVGG</sequence>
<dbReference type="GO" id="GO:1990429">
    <property type="term" value="C:peroxisomal importomer complex"/>
    <property type="evidence" value="ECO:0007669"/>
    <property type="project" value="TreeGrafter"/>
</dbReference>
<feature type="compositionally biased region" description="Polar residues" evidence="8">
    <location>
        <begin position="244"/>
        <end position="253"/>
    </location>
</feature>
<dbReference type="PANTHER" id="PTHR23058:SF5">
    <property type="entry name" value="PEROXISOMAL MEMBRANE PROTEIN PEX14"/>
    <property type="match status" value="1"/>
</dbReference>
<keyword evidence="7" id="KW-0813">Transport</keyword>
<dbReference type="OrthoDB" id="441517at2759"/>
<evidence type="ECO:0000256" key="3">
    <source>
        <dbReference type="ARBA" id="ARBA00023140"/>
    </source>
</evidence>
<dbReference type="Gene3D" id="1.10.10.10">
    <property type="entry name" value="Winged helix-like DNA-binding domain superfamily/Winged helix DNA-binding domain"/>
    <property type="match status" value="1"/>
</dbReference>
<keyword evidence="7" id="KW-0472">Membrane</keyword>
<evidence type="ECO:0000256" key="5">
    <source>
        <dbReference type="ARBA" id="ARBA00029691"/>
    </source>
</evidence>
<comment type="subcellular location">
    <subcellularLocation>
        <location evidence="6 7">Peroxisome membrane</location>
    </subcellularLocation>
</comment>
<keyword evidence="2" id="KW-0811">Translocation</keyword>
<keyword evidence="3 7" id="KW-0576">Peroxisome</keyword>
<comment type="function">
    <text evidence="7">Component of the PEX13-PEX14 docking complex, a translocon channel that specifically mediates the import of peroxisomal cargo proteins bound to PEX5 receptor. The PEX13-PEX14 docking complex forms a large import pore which can be opened to a diameter of about 9 nm. Mechanistically, PEX5 receptor along with cargo proteins associates with the PEX14 subunit of the PEX13-PEX14 docking complex in the cytosol, leading to the insertion of the receptor into the organelle membrane with the concomitant translocation of the cargo into the peroxisome matrix.</text>
</comment>
<organism evidence="10 11">
    <name type="scientific">Lepidopterella palustris CBS 459.81</name>
    <dbReference type="NCBI Taxonomy" id="1314670"/>
    <lineage>
        <taxon>Eukaryota</taxon>
        <taxon>Fungi</taxon>
        <taxon>Dikarya</taxon>
        <taxon>Ascomycota</taxon>
        <taxon>Pezizomycotina</taxon>
        <taxon>Dothideomycetes</taxon>
        <taxon>Pleosporomycetidae</taxon>
        <taxon>Mytilinidiales</taxon>
        <taxon>Argynnaceae</taxon>
        <taxon>Lepidopterella</taxon>
    </lineage>
</organism>
<feature type="region of interest" description="Disordered" evidence="8">
    <location>
        <begin position="1"/>
        <end position="66"/>
    </location>
</feature>
<evidence type="ECO:0000256" key="6">
    <source>
        <dbReference type="ARBA" id="ARBA00046271"/>
    </source>
</evidence>
<dbReference type="PANTHER" id="PTHR23058">
    <property type="entry name" value="PEROXISOMAL MEMBRANE PROTEIN PEX14"/>
    <property type="match status" value="1"/>
</dbReference>
<dbReference type="Proteomes" id="UP000250266">
    <property type="component" value="Unassembled WGS sequence"/>
</dbReference>
<dbReference type="GO" id="GO:0016560">
    <property type="term" value="P:protein import into peroxisome matrix, docking"/>
    <property type="evidence" value="ECO:0007669"/>
    <property type="project" value="UniProtKB-UniRule"/>
</dbReference>
<dbReference type="Pfam" id="PF04695">
    <property type="entry name" value="Pex14_N"/>
    <property type="match status" value="1"/>
</dbReference>
<evidence type="ECO:0000256" key="4">
    <source>
        <dbReference type="ARBA" id="ARBA00029502"/>
    </source>
</evidence>
<dbReference type="AlphaFoldDB" id="A0A8E2DYW6"/>
<reference evidence="10 11" key="1">
    <citation type="journal article" date="2016" name="Nat. Commun.">
        <title>Ectomycorrhizal ecology is imprinted in the genome of the dominant symbiotic fungus Cenococcum geophilum.</title>
        <authorList>
            <consortium name="DOE Joint Genome Institute"/>
            <person name="Peter M."/>
            <person name="Kohler A."/>
            <person name="Ohm R.A."/>
            <person name="Kuo A."/>
            <person name="Krutzmann J."/>
            <person name="Morin E."/>
            <person name="Arend M."/>
            <person name="Barry K.W."/>
            <person name="Binder M."/>
            <person name="Choi C."/>
            <person name="Clum A."/>
            <person name="Copeland A."/>
            <person name="Grisel N."/>
            <person name="Haridas S."/>
            <person name="Kipfer T."/>
            <person name="LaButti K."/>
            <person name="Lindquist E."/>
            <person name="Lipzen A."/>
            <person name="Maire R."/>
            <person name="Meier B."/>
            <person name="Mihaltcheva S."/>
            <person name="Molinier V."/>
            <person name="Murat C."/>
            <person name="Poggeler S."/>
            <person name="Quandt C.A."/>
            <person name="Sperisen C."/>
            <person name="Tritt A."/>
            <person name="Tisserant E."/>
            <person name="Crous P.W."/>
            <person name="Henrissat B."/>
            <person name="Nehls U."/>
            <person name="Egli S."/>
            <person name="Spatafora J.W."/>
            <person name="Grigoriev I.V."/>
            <person name="Martin F.M."/>
        </authorList>
    </citation>
    <scope>NUCLEOTIDE SEQUENCE [LARGE SCALE GENOMIC DNA]</scope>
    <source>
        <strain evidence="10 11">CBS 459.81</strain>
    </source>
</reference>